<keyword evidence="1" id="KW-0472">Membrane</keyword>
<reference evidence="3 5" key="2">
    <citation type="submission" date="2020-01" db="EMBL/GenBank/DDBJ databases">
        <title>Draft genome sequence of Aspergillus udagawae IFM 53868.</title>
        <authorList>
            <person name="Takahashi H."/>
            <person name="Yaguchi T."/>
        </authorList>
    </citation>
    <scope>NUCLEOTIDE SEQUENCE [LARGE SCALE GENOMIC DNA]</scope>
    <source>
        <strain evidence="3 5">IFM 53868</strain>
    </source>
</reference>
<dbReference type="Proteomes" id="UP000465221">
    <property type="component" value="Unassembled WGS sequence"/>
</dbReference>
<protein>
    <submittedName>
        <fullName evidence="2">Uncharacterized protein</fullName>
    </submittedName>
</protein>
<dbReference type="OrthoDB" id="5216128at2759"/>
<keyword evidence="1" id="KW-0812">Transmembrane</keyword>
<proteinExistence type="predicted"/>
<dbReference type="Proteomes" id="UP000465266">
    <property type="component" value="Unassembled WGS sequence"/>
</dbReference>
<accession>A0A8H3NN94</accession>
<keyword evidence="5" id="KW-1185">Reference proteome</keyword>
<feature type="transmembrane region" description="Helical" evidence="1">
    <location>
        <begin position="6"/>
        <end position="27"/>
    </location>
</feature>
<evidence type="ECO:0000313" key="4">
    <source>
        <dbReference type="Proteomes" id="UP000465221"/>
    </source>
</evidence>
<dbReference type="EMBL" id="BLKG01000017">
    <property type="protein sequence ID" value="GFF78912.1"/>
    <property type="molecule type" value="Genomic_DNA"/>
</dbReference>
<organism evidence="2 4">
    <name type="scientific">Aspergillus udagawae</name>
    <dbReference type="NCBI Taxonomy" id="91492"/>
    <lineage>
        <taxon>Eukaryota</taxon>
        <taxon>Fungi</taxon>
        <taxon>Dikarya</taxon>
        <taxon>Ascomycota</taxon>
        <taxon>Pezizomycotina</taxon>
        <taxon>Eurotiomycetes</taxon>
        <taxon>Eurotiomycetidae</taxon>
        <taxon>Eurotiales</taxon>
        <taxon>Aspergillaceae</taxon>
        <taxon>Aspergillus</taxon>
        <taxon>Aspergillus subgen. Fumigati</taxon>
    </lineage>
</organism>
<reference evidence="2 4" key="1">
    <citation type="submission" date="2020-01" db="EMBL/GenBank/DDBJ databases">
        <title>Draft genome sequence of Aspergillus udagawae IFM 46972.</title>
        <authorList>
            <person name="Takahashi H."/>
            <person name="Yaguchi T."/>
        </authorList>
    </citation>
    <scope>NUCLEOTIDE SEQUENCE [LARGE SCALE GENOMIC DNA]</scope>
    <source>
        <strain evidence="2 4">IFM 46972</strain>
    </source>
</reference>
<feature type="transmembrane region" description="Helical" evidence="1">
    <location>
        <begin position="106"/>
        <end position="123"/>
    </location>
</feature>
<gene>
    <name evidence="2" type="ORF">IFM46972_09582</name>
    <name evidence="3" type="ORF">IFM53868_02464</name>
</gene>
<dbReference type="InterPro" id="IPR025363">
    <property type="entry name" value="DUF4267"/>
</dbReference>
<evidence type="ECO:0000313" key="2">
    <source>
        <dbReference type="EMBL" id="GFF52644.1"/>
    </source>
</evidence>
<sequence length="132" mass="13967">MSQSPYISLLTTVMGIIPIGIGINAILRPAHALSLFEFERPVAPRDQSLVDSLMIVYGARDIFMGLAISAAGFFGTRKSLGWTLIASSGVAIADGAVCWSHGLGAWNHWGFVPVLAIIGGLLVRQSDSKDGL</sequence>
<evidence type="ECO:0000313" key="5">
    <source>
        <dbReference type="Proteomes" id="UP000465266"/>
    </source>
</evidence>
<feature type="transmembrane region" description="Helical" evidence="1">
    <location>
        <begin position="80"/>
        <end position="99"/>
    </location>
</feature>
<dbReference type="EMBL" id="BLKC01000098">
    <property type="protein sequence ID" value="GFF52644.1"/>
    <property type="molecule type" value="Genomic_DNA"/>
</dbReference>
<dbReference type="Pfam" id="PF14087">
    <property type="entry name" value="DUF4267"/>
    <property type="match status" value="1"/>
</dbReference>
<evidence type="ECO:0000256" key="1">
    <source>
        <dbReference type="SAM" id="Phobius"/>
    </source>
</evidence>
<name>A0A8H3NN94_9EURO</name>
<comment type="caution">
    <text evidence="2">The sequence shown here is derived from an EMBL/GenBank/DDBJ whole genome shotgun (WGS) entry which is preliminary data.</text>
</comment>
<evidence type="ECO:0000313" key="3">
    <source>
        <dbReference type="EMBL" id="GFF78912.1"/>
    </source>
</evidence>
<feature type="transmembrane region" description="Helical" evidence="1">
    <location>
        <begin position="48"/>
        <end position="74"/>
    </location>
</feature>
<dbReference type="AlphaFoldDB" id="A0A8H3NN94"/>
<keyword evidence="1" id="KW-1133">Transmembrane helix</keyword>